<dbReference type="GeneID" id="63783247"/>
<evidence type="ECO:0000313" key="4">
    <source>
        <dbReference type="Proteomes" id="UP000193685"/>
    </source>
</evidence>
<evidence type="ECO:0000313" key="3">
    <source>
        <dbReference type="EMBL" id="ORY84852.1"/>
    </source>
</evidence>
<evidence type="ECO:0000259" key="2">
    <source>
        <dbReference type="Pfam" id="PF13867"/>
    </source>
</evidence>
<dbReference type="RefSeq" id="XP_040726635.1">
    <property type="nucleotide sequence ID" value="XM_040866648.1"/>
</dbReference>
<proteinExistence type="predicted"/>
<organism evidence="3 4">
    <name type="scientific">Protomyces lactucae-debilis</name>
    <dbReference type="NCBI Taxonomy" id="2754530"/>
    <lineage>
        <taxon>Eukaryota</taxon>
        <taxon>Fungi</taxon>
        <taxon>Dikarya</taxon>
        <taxon>Ascomycota</taxon>
        <taxon>Taphrinomycotina</taxon>
        <taxon>Taphrinomycetes</taxon>
        <taxon>Taphrinales</taxon>
        <taxon>Protomycetaceae</taxon>
        <taxon>Protomyces</taxon>
    </lineage>
</organism>
<feature type="region of interest" description="Disordered" evidence="1">
    <location>
        <begin position="1"/>
        <end position="38"/>
    </location>
</feature>
<dbReference type="Pfam" id="PF13867">
    <property type="entry name" value="SAP30_Sin3_bdg"/>
    <property type="match status" value="1"/>
</dbReference>
<feature type="compositionally biased region" description="Basic and acidic residues" evidence="1">
    <location>
        <begin position="1"/>
        <end position="12"/>
    </location>
</feature>
<feature type="compositionally biased region" description="Basic and acidic residues" evidence="1">
    <location>
        <begin position="20"/>
        <end position="38"/>
    </location>
</feature>
<accession>A0A1Y2FLI2</accession>
<dbReference type="Gene3D" id="6.10.160.20">
    <property type="match status" value="1"/>
</dbReference>
<dbReference type="InterPro" id="IPR038291">
    <property type="entry name" value="SAP30_C_sf"/>
</dbReference>
<sequence>MPPKRVQKEDSRATNGFSAHADKGAADDMPREARAKRGAHYREYQEDANGTLIPLFEVDSLDHAALHKYRKVHHLTLPRHLDSSAGPVAGSGTASPTAAASAMNSSDAMLPASAAGSASLSMLPNRYTRVEKEEALLSAVKRHWQSQQIKENDAIVSFLYSAQNQDRSFKMRFNTG</sequence>
<evidence type="ECO:0000256" key="1">
    <source>
        <dbReference type="SAM" id="MobiDB-lite"/>
    </source>
</evidence>
<gene>
    <name evidence="3" type="ORF">BCR37DRAFT_253095</name>
</gene>
<dbReference type="Proteomes" id="UP000193685">
    <property type="component" value="Unassembled WGS sequence"/>
</dbReference>
<feature type="domain" description="Histone deacetylase complex subunit SAP30 Sin3 binding" evidence="2">
    <location>
        <begin position="133"/>
        <end position="162"/>
    </location>
</feature>
<dbReference type="AlphaFoldDB" id="A0A1Y2FLI2"/>
<name>A0A1Y2FLI2_PROLT</name>
<dbReference type="EMBL" id="MCFI01000005">
    <property type="protein sequence ID" value="ORY84852.1"/>
    <property type="molecule type" value="Genomic_DNA"/>
</dbReference>
<reference evidence="3 4" key="1">
    <citation type="submission" date="2016-07" db="EMBL/GenBank/DDBJ databases">
        <title>Pervasive Adenine N6-methylation of Active Genes in Fungi.</title>
        <authorList>
            <consortium name="DOE Joint Genome Institute"/>
            <person name="Mondo S.J."/>
            <person name="Dannebaum R.O."/>
            <person name="Kuo R.C."/>
            <person name="Labutti K."/>
            <person name="Haridas S."/>
            <person name="Kuo A."/>
            <person name="Salamov A."/>
            <person name="Ahrendt S.R."/>
            <person name="Lipzen A."/>
            <person name="Sullivan W."/>
            <person name="Andreopoulos W.B."/>
            <person name="Clum A."/>
            <person name="Lindquist E."/>
            <person name="Daum C."/>
            <person name="Ramamoorthy G.K."/>
            <person name="Gryganskyi A."/>
            <person name="Culley D."/>
            <person name="Magnuson J.K."/>
            <person name="James T.Y."/>
            <person name="O'Malley M.A."/>
            <person name="Stajich J.E."/>
            <person name="Spatafora J.W."/>
            <person name="Visel A."/>
            <person name="Grigoriev I.V."/>
        </authorList>
    </citation>
    <scope>NUCLEOTIDE SEQUENCE [LARGE SCALE GENOMIC DNA]</scope>
    <source>
        <strain evidence="3 4">12-1054</strain>
    </source>
</reference>
<protein>
    <recommendedName>
        <fullName evidence="2">Histone deacetylase complex subunit SAP30 Sin3 binding domain-containing protein</fullName>
    </recommendedName>
</protein>
<dbReference type="InterPro" id="IPR025718">
    <property type="entry name" value="SAP30_Sin3-bd"/>
</dbReference>
<dbReference type="OrthoDB" id="510958at2759"/>
<keyword evidence="4" id="KW-1185">Reference proteome</keyword>
<comment type="caution">
    <text evidence="3">The sequence shown here is derived from an EMBL/GenBank/DDBJ whole genome shotgun (WGS) entry which is preliminary data.</text>
</comment>